<proteinExistence type="predicted"/>
<dbReference type="InterPro" id="IPR014044">
    <property type="entry name" value="CAP_dom"/>
</dbReference>
<evidence type="ECO:0000313" key="3">
    <source>
        <dbReference type="EMBL" id="KAK6740921.1"/>
    </source>
</evidence>
<dbReference type="SMART" id="SM00198">
    <property type="entry name" value="SCP"/>
    <property type="match status" value="2"/>
</dbReference>
<protein>
    <recommendedName>
        <fullName evidence="2">SCP domain-containing protein</fullName>
    </recommendedName>
</protein>
<dbReference type="CDD" id="cd05380">
    <property type="entry name" value="CAP_euk"/>
    <property type="match status" value="2"/>
</dbReference>
<comment type="caution">
    <text evidence="3">The sequence shown here is derived from an EMBL/GenBank/DDBJ whole genome shotgun (WGS) entry which is preliminary data.</text>
</comment>
<gene>
    <name evidence="3" type="primary">Necator_chrIII.g9788</name>
    <name evidence="3" type="ORF">RB195_009023</name>
</gene>
<dbReference type="Proteomes" id="UP001303046">
    <property type="component" value="Unassembled WGS sequence"/>
</dbReference>
<dbReference type="SUPFAM" id="SSF55797">
    <property type="entry name" value="PR-1-like"/>
    <property type="match status" value="2"/>
</dbReference>
<dbReference type="InterPro" id="IPR001283">
    <property type="entry name" value="CRISP-related"/>
</dbReference>
<dbReference type="Pfam" id="PF00188">
    <property type="entry name" value="CAP"/>
    <property type="match status" value="2"/>
</dbReference>
<dbReference type="Gene3D" id="3.40.33.10">
    <property type="entry name" value="CAP"/>
    <property type="match status" value="2"/>
</dbReference>
<dbReference type="EMBL" id="JAVFWL010000003">
    <property type="protein sequence ID" value="KAK6740921.1"/>
    <property type="molecule type" value="Genomic_DNA"/>
</dbReference>
<name>A0ABR1CUT4_NECAM</name>
<evidence type="ECO:0000256" key="1">
    <source>
        <dbReference type="SAM" id="SignalP"/>
    </source>
</evidence>
<reference evidence="3 4" key="1">
    <citation type="submission" date="2023-08" db="EMBL/GenBank/DDBJ databases">
        <title>A Necator americanus chromosomal reference genome.</title>
        <authorList>
            <person name="Ilik V."/>
            <person name="Petrzelkova K.J."/>
            <person name="Pardy F."/>
            <person name="Fuh T."/>
            <person name="Niatou-Singa F.S."/>
            <person name="Gouil Q."/>
            <person name="Baker L."/>
            <person name="Ritchie M.E."/>
            <person name="Jex A.R."/>
            <person name="Gazzola D."/>
            <person name="Li H."/>
            <person name="Toshio Fujiwara R."/>
            <person name="Zhan B."/>
            <person name="Aroian R.V."/>
            <person name="Pafco B."/>
            <person name="Schwarz E.M."/>
        </authorList>
    </citation>
    <scope>NUCLEOTIDE SEQUENCE [LARGE SCALE GENOMIC DNA]</scope>
    <source>
        <strain evidence="3 4">Aroian</strain>
        <tissue evidence="3">Whole animal</tissue>
    </source>
</reference>
<keyword evidence="1" id="KW-0732">Signal</keyword>
<sequence length="433" mass="47310">MQAAYISLLFLPLLLNSFYVFAGDICDGAQFAAAFDNAQRQALLDAHNNLRKNIADGKQDSKNGKLPSAKNMYQLKYSCRMETILQAELDKCTGSATLTSQYGQNILTSASLNGLAKAELIKAAIEIWTGPLKHYGLKNITNYDDDRLYTFANMAYAKTLRFGCAYKQCNQPQEAHISCIYNLIGGFRGNALYEQGNKCSKNKDCTTYSGSTCVTADGLCKFTGTPPRPGGGTSTMCKNDAMTDQARTAVLEAHNNRRSLLARGLVRNGKNPTNRNLSAATYMPAMVYECNLETEAMNYASTCPQTKSSESDRSGHGENIYVYSTPHADPVVAFKEATENWWNQINADGINGGVTFTQNLRDKTIDQKAFTQMAWAKSVQIGCAINTCDRSSVLVCRYNPAGNTLNQQIYQPGRVCSGCLGACSTSDGLCKIL</sequence>
<evidence type="ECO:0000313" key="4">
    <source>
        <dbReference type="Proteomes" id="UP001303046"/>
    </source>
</evidence>
<feature type="domain" description="SCP" evidence="2">
    <location>
        <begin position="38"/>
        <end position="189"/>
    </location>
</feature>
<feature type="domain" description="SCP" evidence="2">
    <location>
        <begin position="245"/>
        <end position="406"/>
    </location>
</feature>
<evidence type="ECO:0000259" key="2">
    <source>
        <dbReference type="SMART" id="SM00198"/>
    </source>
</evidence>
<dbReference type="InterPro" id="IPR035940">
    <property type="entry name" value="CAP_sf"/>
</dbReference>
<keyword evidence="4" id="KW-1185">Reference proteome</keyword>
<organism evidence="3 4">
    <name type="scientific">Necator americanus</name>
    <name type="common">Human hookworm</name>
    <dbReference type="NCBI Taxonomy" id="51031"/>
    <lineage>
        <taxon>Eukaryota</taxon>
        <taxon>Metazoa</taxon>
        <taxon>Ecdysozoa</taxon>
        <taxon>Nematoda</taxon>
        <taxon>Chromadorea</taxon>
        <taxon>Rhabditida</taxon>
        <taxon>Rhabditina</taxon>
        <taxon>Rhabditomorpha</taxon>
        <taxon>Strongyloidea</taxon>
        <taxon>Ancylostomatidae</taxon>
        <taxon>Bunostominae</taxon>
        <taxon>Necator</taxon>
    </lineage>
</organism>
<dbReference type="PRINTS" id="PR00837">
    <property type="entry name" value="V5TPXLIKE"/>
</dbReference>
<feature type="chain" id="PRO_5046072705" description="SCP domain-containing protein" evidence="1">
    <location>
        <begin position="23"/>
        <end position="433"/>
    </location>
</feature>
<feature type="signal peptide" evidence="1">
    <location>
        <begin position="1"/>
        <end position="22"/>
    </location>
</feature>
<accession>A0ABR1CUT4</accession>
<dbReference type="PANTHER" id="PTHR10334">
    <property type="entry name" value="CYSTEINE-RICH SECRETORY PROTEIN-RELATED"/>
    <property type="match status" value="1"/>
</dbReference>